<organism evidence="2 3">
    <name type="scientific">Intrasporangium chromatireducens Q5-1</name>
    <dbReference type="NCBI Taxonomy" id="584657"/>
    <lineage>
        <taxon>Bacteria</taxon>
        <taxon>Bacillati</taxon>
        <taxon>Actinomycetota</taxon>
        <taxon>Actinomycetes</taxon>
        <taxon>Micrococcales</taxon>
        <taxon>Intrasporangiaceae</taxon>
        <taxon>Intrasporangium</taxon>
    </lineage>
</organism>
<dbReference type="OrthoDB" id="3777129at2"/>
<evidence type="ECO:0000313" key="2">
    <source>
        <dbReference type="EMBL" id="EWT05266.1"/>
    </source>
</evidence>
<dbReference type="AlphaFoldDB" id="W9GGA4"/>
<keyword evidence="1" id="KW-1133">Transmembrane helix</keyword>
<evidence type="ECO:0000313" key="3">
    <source>
        <dbReference type="Proteomes" id="UP000019494"/>
    </source>
</evidence>
<comment type="caution">
    <text evidence="2">The sequence shown here is derived from an EMBL/GenBank/DDBJ whole genome shotgun (WGS) entry which is preliminary data.</text>
</comment>
<feature type="transmembrane region" description="Helical" evidence="1">
    <location>
        <begin position="83"/>
        <end position="103"/>
    </location>
</feature>
<evidence type="ECO:0000256" key="1">
    <source>
        <dbReference type="SAM" id="Phobius"/>
    </source>
</evidence>
<proteinExistence type="predicted"/>
<gene>
    <name evidence="2" type="ORF">N864_05860</name>
</gene>
<sequence length="152" mass="16546">MQHARRQDPYPITWEVPAGILLAFTVLVVLGLHVGRGVANLVAGGWWGFPDREHLFVSLPAFVGGDFAAGLARVEGPLAPASLMWTCVAVVETFLLIGSLAGLKFGLARWGPQRVQGLATRSEAERLLGRSRLRRHARIVRPDLYGKTGGQR</sequence>
<reference evidence="3" key="1">
    <citation type="submission" date="2013-08" db="EMBL/GenBank/DDBJ databases">
        <title>Intrasporangium oryzae NRRL B-24470.</title>
        <authorList>
            <person name="Liu H."/>
            <person name="Wang G."/>
        </authorList>
    </citation>
    <scope>NUCLEOTIDE SEQUENCE [LARGE SCALE GENOMIC DNA]</scope>
    <source>
        <strain evidence="3">Q5-1</strain>
    </source>
</reference>
<keyword evidence="3" id="KW-1185">Reference proteome</keyword>
<keyword evidence="1" id="KW-0472">Membrane</keyword>
<dbReference type="RefSeq" id="WP_034718050.1">
    <property type="nucleotide sequence ID" value="NZ_AWQS01000129.1"/>
</dbReference>
<protein>
    <recommendedName>
        <fullName evidence="4">Conjugal transfer protein</fullName>
    </recommendedName>
</protein>
<dbReference type="EMBL" id="AWQS01000129">
    <property type="protein sequence ID" value="EWT05266.1"/>
    <property type="molecule type" value="Genomic_DNA"/>
</dbReference>
<dbReference type="Proteomes" id="UP000019494">
    <property type="component" value="Unassembled WGS sequence"/>
</dbReference>
<feature type="transmembrane region" description="Helical" evidence="1">
    <location>
        <begin position="12"/>
        <end position="34"/>
    </location>
</feature>
<keyword evidence="1" id="KW-0812">Transmembrane</keyword>
<accession>W9GGA4</accession>
<name>W9GGA4_9MICO</name>
<evidence type="ECO:0008006" key="4">
    <source>
        <dbReference type="Google" id="ProtNLM"/>
    </source>
</evidence>